<dbReference type="Pfam" id="PF01569">
    <property type="entry name" value="PAP2"/>
    <property type="match status" value="1"/>
</dbReference>
<organism evidence="3 4">
    <name type="scientific">Candidatus Deianiraea vastatrix</name>
    <dbReference type="NCBI Taxonomy" id="2163644"/>
    <lineage>
        <taxon>Bacteria</taxon>
        <taxon>Pseudomonadati</taxon>
        <taxon>Pseudomonadota</taxon>
        <taxon>Alphaproteobacteria</taxon>
        <taxon>Rickettsiales</taxon>
        <taxon>Candidatus Deianiraeaceae</taxon>
        <taxon>Candidatus Deianiraea</taxon>
    </lineage>
</organism>
<keyword evidence="1" id="KW-1133">Transmembrane helix</keyword>
<dbReference type="EMBL" id="CP029077">
    <property type="protein sequence ID" value="QED23755.1"/>
    <property type="molecule type" value="Genomic_DNA"/>
</dbReference>
<feature type="transmembrane region" description="Helical" evidence="1">
    <location>
        <begin position="165"/>
        <end position="183"/>
    </location>
</feature>
<reference evidence="3 4" key="1">
    <citation type="journal article" date="2019" name="ISME J.">
        <title>Deianiraea, an extracellular bacterium associated with the ciliate Paramecium, suggests an alternative scenario for the evolution of Rickettsiales.</title>
        <authorList>
            <person name="Castelli M."/>
            <person name="Sabaneyeva E."/>
            <person name="Lanzoni O."/>
            <person name="Lebedeva N."/>
            <person name="Floriano A.M."/>
            <person name="Gaiarsa S."/>
            <person name="Benken K."/>
            <person name="Modeo L."/>
            <person name="Bandi C."/>
            <person name="Potekhin A."/>
            <person name="Sassera D."/>
            <person name="Petroni G."/>
        </authorList>
    </citation>
    <scope>NUCLEOTIDE SEQUENCE [LARGE SCALE GENOMIC DNA]</scope>
    <source>
        <strain evidence="3">CyL4-1</strain>
    </source>
</reference>
<sequence length="191" mass="21644">MTNIVKLLKTNISKYRSSWLIVILLFIGFFISSFYKCNRSFYNNRKANDTKPVCTMDKYARYGNTALQVAIPIIMQDKIGIIQSIYVGISTTILTHGFKHFYNAIHLEDSIRPNQKKSNMPSGHSSMASCAMTFVCRRYGIKYIVIMLPITMITMLCRFELNCHTISACIAGLIIGVICGYCFSSKKSSQL</sequence>
<keyword evidence="4" id="KW-1185">Reference proteome</keyword>
<dbReference type="CDD" id="cd01610">
    <property type="entry name" value="PAP2_like"/>
    <property type="match status" value="1"/>
</dbReference>
<feature type="transmembrane region" description="Helical" evidence="1">
    <location>
        <begin position="17"/>
        <end position="35"/>
    </location>
</feature>
<dbReference type="AlphaFoldDB" id="A0A5B8XFS9"/>
<evidence type="ECO:0000259" key="2">
    <source>
        <dbReference type="Pfam" id="PF01569"/>
    </source>
</evidence>
<dbReference type="Proteomes" id="UP000321934">
    <property type="component" value="Chromosome"/>
</dbReference>
<protein>
    <submittedName>
        <fullName evidence="3">LpxE-like lipid A 1-phosphatase</fullName>
    </submittedName>
</protein>
<dbReference type="InterPro" id="IPR000326">
    <property type="entry name" value="PAP2/HPO"/>
</dbReference>
<keyword evidence="1" id="KW-0812">Transmembrane</keyword>
<evidence type="ECO:0000313" key="3">
    <source>
        <dbReference type="EMBL" id="QED23755.1"/>
    </source>
</evidence>
<dbReference type="InterPro" id="IPR036938">
    <property type="entry name" value="PAP2/HPO_sf"/>
</dbReference>
<dbReference type="SUPFAM" id="SSF48317">
    <property type="entry name" value="Acid phosphatase/Vanadium-dependent haloperoxidase"/>
    <property type="match status" value="1"/>
</dbReference>
<evidence type="ECO:0000256" key="1">
    <source>
        <dbReference type="SAM" id="Phobius"/>
    </source>
</evidence>
<name>A0A5B8XFS9_9RICK</name>
<keyword evidence="1" id="KW-0472">Membrane</keyword>
<dbReference type="RefSeq" id="WP_146821094.1">
    <property type="nucleotide sequence ID" value="NZ_CP029077.1"/>
</dbReference>
<dbReference type="Gene3D" id="1.20.144.10">
    <property type="entry name" value="Phosphatidic acid phosphatase type 2/haloperoxidase"/>
    <property type="match status" value="1"/>
</dbReference>
<feature type="domain" description="Phosphatidic acid phosphatase type 2/haloperoxidase" evidence="2">
    <location>
        <begin position="91"/>
        <end position="182"/>
    </location>
</feature>
<evidence type="ECO:0000313" key="4">
    <source>
        <dbReference type="Proteomes" id="UP000321934"/>
    </source>
</evidence>
<feature type="transmembrane region" description="Helical" evidence="1">
    <location>
        <begin position="141"/>
        <end position="159"/>
    </location>
</feature>
<proteinExistence type="predicted"/>
<gene>
    <name evidence="3" type="ORF">Deia_00970</name>
</gene>
<accession>A0A5B8XFS9</accession>